<dbReference type="EMBL" id="BART01014355">
    <property type="protein sequence ID" value="GAG87720.1"/>
    <property type="molecule type" value="Genomic_DNA"/>
</dbReference>
<protein>
    <submittedName>
        <fullName evidence="1">Uncharacterized protein</fullName>
    </submittedName>
</protein>
<sequence length="66" mass="6952">MAICDWTLLNEPWNALGTWADGDTNGGVSSIDPAGQLYCDCRALTVDGSKAQRGKDIGTIGDGDYT</sequence>
<organism evidence="1">
    <name type="scientific">marine sediment metagenome</name>
    <dbReference type="NCBI Taxonomy" id="412755"/>
    <lineage>
        <taxon>unclassified sequences</taxon>
        <taxon>metagenomes</taxon>
        <taxon>ecological metagenomes</taxon>
    </lineage>
</organism>
<gene>
    <name evidence="1" type="ORF">S01H4_28701</name>
</gene>
<proteinExistence type="predicted"/>
<dbReference type="AlphaFoldDB" id="X1AY72"/>
<evidence type="ECO:0000313" key="1">
    <source>
        <dbReference type="EMBL" id="GAG87720.1"/>
    </source>
</evidence>
<name>X1AY72_9ZZZZ</name>
<reference evidence="1" key="1">
    <citation type="journal article" date="2014" name="Front. Microbiol.">
        <title>High frequency of phylogenetically diverse reductive dehalogenase-homologous genes in deep subseafloor sedimentary metagenomes.</title>
        <authorList>
            <person name="Kawai M."/>
            <person name="Futagami T."/>
            <person name="Toyoda A."/>
            <person name="Takaki Y."/>
            <person name="Nishi S."/>
            <person name="Hori S."/>
            <person name="Arai W."/>
            <person name="Tsubouchi T."/>
            <person name="Morono Y."/>
            <person name="Uchiyama I."/>
            <person name="Ito T."/>
            <person name="Fujiyama A."/>
            <person name="Inagaki F."/>
            <person name="Takami H."/>
        </authorList>
    </citation>
    <scope>NUCLEOTIDE SEQUENCE</scope>
    <source>
        <strain evidence="1">Expedition CK06-06</strain>
    </source>
</reference>
<accession>X1AY72</accession>
<comment type="caution">
    <text evidence="1">The sequence shown here is derived from an EMBL/GenBank/DDBJ whole genome shotgun (WGS) entry which is preliminary data.</text>
</comment>
<feature type="non-terminal residue" evidence="1">
    <location>
        <position position="66"/>
    </location>
</feature>